<proteinExistence type="predicted"/>
<protein>
    <submittedName>
        <fullName evidence="1">Uncharacterized protein</fullName>
    </submittedName>
</protein>
<evidence type="ECO:0000313" key="1">
    <source>
        <dbReference type="EMBL" id="KNC46543.1"/>
    </source>
</evidence>
<dbReference type="AlphaFoldDB" id="A0A0L0D5E7"/>
<organism evidence="1 2">
    <name type="scientific">Thecamonas trahens ATCC 50062</name>
    <dbReference type="NCBI Taxonomy" id="461836"/>
    <lineage>
        <taxon>Eukaryota</taxon>
        <taxon>Apusozoa</taxon>
        <taxon>Apusomonadida</taxon>
        <taxon>Apusomonadidae</taxon>
        <taxon>Thecamonas</taxon>
    </lineage>
</organism>
<name>A0A0L0D5E7_THETB</name>
<evidence type="ECO:0000313" key="2">
    <source>
        <dbReference type="Proteomes" id="UP000054408"/>
    </source>
</evidence>
<gene>
    <name evidence="1" type="ORF">AMSG_02978</name>
</gene>
<keyword evidence="2" id="KW-1185">Reference proteome</keyword>
<sequence>MAIAASASKMYVLMTLRYTPPPPAPAGPANAAKLGVCELDGSACTTVDVVAPIVSPDTAWGTSMAAMVASDGTFFGAFVAGTSNAIFTVVCSDEGCASPTVTQHGAALSTGTNSLALSIGPDGEKLVWFAGANGVRHLDCHEPACSTAIMTTKIIYPTLARGLAIVPRQGSGFPQLTFLTTSLRPGCSNAIDGLATLLCSNATCSTADIFTVADGIGDCGASAPEVGDAVGIASNPTRLTFYNATMGTYRIAECATEQCLGAQLYIVPAPAPVTPAVGIATVSGASSAVFVDAPANGGKGYSVWECASASCTSSTLRGRTTTVAAPAIAASYAVAAASTSTTAVAYAVISDSDVAINLAVLADTTLVSSGTSTTASGTSATSSGASPASSGAVWWQVAAAVGGAIALAHGLA</sequence>
<dbReference type="RefSeq" id="XP_013760322.1">
    <property type="nucleotide sequence ID" value="XM_013904868.1"/>
</dbReference>
<dbReference type="GeneID" id="25562621"/>
<reference evidence="1 2" key="1">
    <citation type="submission" date="2010-05" db="EMBL/GenBank/DDBJ databases">
        <title>The Genome Sequence of Thecamonas trahens ATCC 50062.</title>
        <authorList>
            <consortium name="The Broad Institute Genome Sequencing Platform"/>
            <person name="Russ C."/>
            <person name="Cuomo C."/>
            <person name="Shea T."/>
            <person name="Young S.K."/>
            <person name="Zeng Q."/>
            <person name="Koehrsen M."/>
            <person name="Haas B."/>
            <person name="Borodovsky M."/>
            <person name="Guigo R."/>
            <person name="Alvarado L."/>
            <person name="Berlin A."/>
            <person name="Bochicchio J."/>
            <person name="Borenstein D."/>
            <person name="Chapman S."/>
            <person name="Chen Z."/>
            <person name="Freedman E."/>
            <person name="Gellesch M."/>
            <person name="Goldberg J."/>
            <person name="Griggs A."/>
            <person name="Gujja S."/>
            <person name="Heilman E."/>
            <person name="Heiman D."/>
            <person name="Hepburn T."/>
            <person name="Howarth C."/>
            <person name="Jen D."/>
            <person name="Larson L."/>
            <person name="Mehta T."/>
            <person name="Park D."/>
            <person name="Pearson M."/>
            <person name="Roberts A."/>
            <person name="Saif S."/>
            <person name="Shenoy N."/>
            <person name="Sisk P."/>
            <person name="Stolte C."/>
            <person name="Sykes S."/>
            <person name="Thomson T."/>
            <person name="Walk T."/>
            <person name="White J."/>
            <person name="Yandava C."/>
            <person name="Burger G."/>
            <person name="Gray M.W."/>
            <person name="Holland P.W.H."/>
            <person name="King N."/>
            <person name="Lang F.B.F."/>
            <person name="Roger A.J."/>
            <person name="Ruiz-Trillo I."/>
            <person name="Lander E."/>
            <person name="Nusbaum C."/>
        </authorList>
    </citation>
    <scope>NUCLEOTIDE SEQUENCE [LARGE SCALE GENOMIC DNA]</scope>
    <source>
        <strain evidence="1 2">ATCC 50062</strain>
    </source>
</reference>
<dbReference type="Proteomes" id="UP000054408">
    <property type="component" value="Unassembled WGS sequence"/>
</dbReference>
<dbReference type="EMBL" id="GL349443">
    <property type="protein sequence ID" value="KNC46543.1"/>
    <property type="molecule type" value="Genomic_DNA"/>
</dbReference>
<accession>A0A0L0D5E7</accession>